<reference evidence="16 17" key="1">
    <citation type="journal article" date="2016" name="Mol. Biol. Evol.">
        <title>Comparative Genomics of Early-Diverging Mushroom-Forming Fungi Provides Insights into the Origins of Lignocellulose Decay Capabilities.</title>
        <authorList>
            <person name="Nagy L.G."/>
            <person name="Riley R."/>
            <person name="Tritt A."/>
            <person name="Adam C."/>
            <person name="Daum C."/>
            <person name="Floudas D."/>
            <person name="Sun H."/>
            <person name="Yadav J.S."/>
            <person name="Pangilinan J."/>
            <person name="Larsson K.H."/>
            <person name="Matsuura K."/>
            <person name="Barry K."/>
            <person name="Labutti K."/>
            <person name="Kuo R."/>
            <person name="Ohm R.A."/>
            <person name="Bhattacharya S.S."/>
            <person name="Shirouzu T."/>
            <person name="Yoshinaga Y."/>
            <person name="Martin F.M."/>
            <person name="Grigoriev I.V."/>
            <person name="Hibbett D.S."/>
        </authorList>
    </citation>
    <scope>NUCLEOTIDE SEQUENCE [LARGE SCALE GENOMIC DNA]</scope>
    <source>
        <strain evidence="16 17">93-53</strain>
    </source>
</reference>
<dbReference type="STRING" id="1314785.A0A165D4B7"/>
<evidence type="ECO:0000256" key="11">
    <source>
        <dbReference type="ARBA" id="ARBA00023033"/>
    </source>
</evidence>
<dbReference type="PRINTS" id="PR00463">
    <property type="entry name" value="EP450I"/>
</dbReference>
<dbReference type="Gene3D" id="1.10.630.10">
    <property type="entry name" value="Cytochrome P450"/>
    <property type="match status" value="1"/>
</dbReference>
<dbReference type="PANTHER" id="PTHR46300">
    <property type="entry name" value="P450, PUTATIVE (EUROFUNG)-RELATED-RELATED"/>
    <property type="match status" value="1"/>
</dbReference>
<feature type="binding site" description="axial binding residue" evidence="13">
    <location>
        <position position="443"/>
    </location>
    <ligand>
        <name>heme</name>
        <dbReference type="ChEBI" id="CHEBI:30413"/>
    </ligand>
    <ligandPart>
        <name>Fe</name>
        <dbReference type="ChEBI" id="CHEBI:18248"/>
    </ligandPart>
</feature>
<gene>
    <name evidence="16" type="ORF">LAESUDRAFT_658326</name>
</gene>
<evidence type="ECO:0000256" key="1">
    <source>
        <dbReference type="ARBA" id="ARBA00001971"/>
    </source>
</evidence>
<dbReference type="InterPro" id="IPR036396">
    <property type="entry name" value="Cyt_P450_sf"/>
</dbReference>
<evidence type="ECO:0000256" key="2">
    <source>
        <dbReference type="ARBA" id="ARBA00004370"/>
    </source>
</evidence>
<keyword evidence="7 13" id="KW-0479">Metal-binding</keyword>
<dbReference type="AlphaFoldDB" id="A0A165D4B7"/>
<dbReference type="PROSITE" id="PS00086">
    <property type="entry name" value="CYTOCHROME_P450"/>
    <property type="match status" value="1"/>
</dbReference>
<organism evidence="16 17">
    <name type="scientific">Laetiporus sulphureus 93-53</name>
    <dbReference type="NCBI Taxonomy" id="1314785"/>
    <lineage>
        <taxon>Eukaryota</taxon>
        <taxon>Fungi</taxon>
        <taxon>Dikarya</taxon>
        <taxon>Basidiomycota</taxon>
        <taxon>Agaricomycotina</taxon>
        <taxon>Agaricomycetes</taxon>
        <taxon>Polyporales</taxon>
        <taxon>Laetiporus</taxon>
    </lineage>
</organism>
<proteinExistence type="inferred from homology"/>
<keyword evidence="9 14" id="KW-0560">Oxidoreductase</keyword>
<evidence type="ECO:0000256" key="15">
    <source>
        <dbReference type="SAM" id="Phobius"/>
    </source>
</evidence>
<evidence type="ECO:0000256" key="13">
    <source>
        <dbReference type="PIRSR" id="PIRSR602401-1"/>
    </source>
</evidence>
<dbReference type="GO" id="GO:0005506">
    <property type="term" value="F:iron ion binding"/>
    <property type="evidence" value="ECO:0007669"/>
    <property type="project" value="InterPro"/>
</dbReference>
<evidence type="ECO:0000256" key="14">
    <source>
        <dbReference type="RuleBase" id="RU000461"/>
    </source>
</evidence>
<keyword evidence="8 15" id="KW-1133">Transmembrane helix</keyword>
<dbReference type="Proteomes" id="UP000076871">
    <property type="component" value="Unassembled WGS sequence"/>
</dbReference>
<comment type="subcellular location">
    <subcellularLocation>
        <location evidence="2">Membrane</location>
    </subcellularLocation>
</comment>
<dbReference type="InterPro" id="IPR002401">
    <property type="entry name" value="Cyt_P450_E_grp-I"/>
</dbReference>
<keyword evidence="17" id="KW-1185">Reference proteome</keyword>
<dbReference type="PANTHER" id="PTHR46300:SF5">
    <property type="entry name" value="CYTOCHROME P450"/>
    <property type="match status" value="1"/>
</dbReference>
<evidence type="ECO:0000256" key="4">
    <source>
        <dbReference type="ARBA" id="ARBA00010617"/>
    </source>
</evidence>
<dbReference type="PRINTS" id="PR00385">
    <property type="entry name" value="P450"/>
</dbReference>
<dbReference type="CDD" id="cd11065">
    <property type="entry name" value="CYP64-like"/>
    <property type="match status" value="1"/>
</dbReference>
<evidence type="ECO:0000256" key="6">
    <source>
        <dbReference type="ARBA" id="ARBA00022692"/>
    </source>
</evidence>
<keyword evidence="5 13" id="KW-0349">Heme</keyword>
<evidence type="ECO:0000256" key="7">
    <source>
        <dbReference type="ARBA" id="ARBA00022723"/>
    </source>
</evidence>
<dbReference type="EMBL" id="KV427638">
    <property type="protein sequence ID" value="KZT04131.1"/>
    <property type="molecule type" value="Genomic_DNA"/>
</dbReference>
<keyword evidence="12 15" id="KW-0472">Membrane</keyword>
<evidence type="ECO:0000313" key="17">
    <source>
        <dbReference type="Proteomes" id="UP000076871"/>
    </source>
</evidence>
<accession>A0A165D4B7</accession>
<evidence type="ECO:0000256" key="9">
    <source>
        <dbReference type="ARBA" id="ARBA00023002"/>
    </source>
</evidence>
<keyword evidence="6 15" id="KW-0812">Transmembrane</keyword>
<comment type="pathway">
    <text evidence="3">Secondary metabolite biosynthesis.</text>
</comment>
<comment type="cofactor">
    <cofactor evidence="1 13">
        <name>heme</name>
        <dbReference type="ChEBI" id="CHEBI:30413"/>
    </cofactor>
</comment>
<dbReference type="InterPro" id="IPR001128">
    <property type="entry name" value="Cyt_P450"/>
</dbReference>
<evidence type="ECO:0000313" key="16">
    <source>
        <dbReference type="EMBL" id="KZT04131.1"/>
    </source>
</evidence>
<dbReference type="InterPro" id="IPR017972">
    <property type="entry name" value="Cyt_P450_CS"/>
</dbReference>
<sequence>MINYFSIKLLYGLAVFLIAVIWVWTTEQKSRSRPPGPKPIPLLGNMHQLPLEYQHHTFKKWSASFGELIHARLFRTEALILNSQRVAQDLLQNQGSSCSGRPRAVLYNEMMGYHIDFAFMQYGERWRKQRRMAHVAFQTNNRLLSYRALQRREAHALVMRLYENPNRYKDHVSTFAAAAIFDVVYGYRINSCNDEWFDLAEKALRVTVEAGSPAATLVDFFPFLQHLPSWFPGSKCNQKTLEARKFIEDAAEKPFQICRRAIASGEANTSWVASMLAEHMEDGVLSEADEEDIKGVAMGCNLGELCITATVLLTFLLAMVLHPGVFAKAQQEMDRITGRSRLPDFDDRESLPYLECVIREVYRWNPPAPLGIPHATTEEVTYRGFNIPAGTMLVQNLWAMMQDAEIYPQPEKFYPERFEKMGANEISQKDTRKIVFGFGRRACPGRQFADSSVWLAAASMIATMDIGKACDANGRTIDPTSIFLHGFVSRPKDFMCSIRPRSDSIRELIHRTQG</sequence>
<keyword evidence="10 13" id="KW-0408">Iron</keyword>
<dbReference type="RefSeq" id="XP_040761871.1">
    <property type="nucleotide sequence ID" value="XM_040904745.1"/>
</dbReference>
<dbReference type="GO" id="GO:0016705">
    <property type="term" value="F:oxidoreductase activity, acting on paired donors, with incorporation or reduction of molecular oxygen"/>
    <property type="evidence" value="ECO:0007669"/>
    <property type="project" value="InterPro"/>
</dbReference>
<dbReference type="SUPFAM" id="SSF48264">
    <property type="entry name" value="Cytochrome P450"/>
    <property type="match status" value="1"/>
</dbReference>
<evidence type="ECO:0000256" key="10">
    <source>
        <dbReference type="ARBA" id="ARBA00023004"/>
    </source>
</evidence>
<protein>
    <submittedName>
        <fullName evidence="16">Cytochrome P450</fullName>
    </submittedName>
</protein>
<dbReference type="GO" id="GO:0004497">
    <property type="term" value="F:monooxygenase activity"/>
    <property type="evidence" value="ECO:0007669"/>
    <property type="project" value="UniProtKB-KW"/>
</dbReference>
<dbReference type="GeneID" id="63821775"/>
<comment type="similarity">
    <text evidence="4 14">Belongs to the cytochrome P450 family.</text>
</comment>
<keyword evidence="11 14" id="KW-0503">Monooxygenase</keyword>
<dbReference type="InterPro" id="IPR050364">
    <property type="entry name" value="Cytochrome_P450_fung"/>
</dbReference>
<evidence type="ECO:0000256" key="8">
    <source>
        <dbReference type="ARBA" id="ARBA00022989"/>
    </source>
</evidence>
<dbReference type="InParanoid" id="A0A165D4B7"/>
<dbReference type="OrthoDB" id="2789670at2759"/>
<dbReference type="GO" id="GO:0016020">
    <property type="term" value="C:membrane"/>
    <property type="evidence" value="ECO:0007669"/>
    <property type="project" value="UniProtKB-SubCell"/>
</dbReference>
<evidence type="ECO:0000256" key="3">
    <source>
        <dbReference type="ARBA" id="ARBA00005179"/>
    </source>
</evidence>
<evidence type="ECO:0000256" key="12">
    <source>
        <dbReference type="ARBA" id="ARBA00023136"/>
    </source>
</evidence>
<feature type="transmembrane region" description="Helical" evidence="15">
    <location>
        <begin position="7"/>
        <end position="25"/>
    </location>
</feature>
<dbReference type="GO" id="GO:0020037">
    <property type="term" value="F:heme binding"/>
    <property type="evidence" value="ECO:0007669"/>
    <property type="project" value="InterPro"/>
</dbReference>
<evidence type="ECO:0000256" key="5">
    <source>
        <dbReference type="ARBA" id="ARBA00022617"/>
    </source>
</evidence>
<name>A0A165D4B7_9APHY</name>
<dbReference type="Pfam" id="PF00067">
    <property type="entry name" value="p450"/>
    <property type="match status" value="1"/>
</dbReference>